<dbReference type="PANTHER" id="PTHR36922">
    <property type="entry name" value="BLL2446 PROTEIN"/>
    <property type="match status" value="1"/>
</dbReference>
<keyword evidence="2" id="KW-1185">Reference proteome</keyword>
<evidence type="ECO:0000313" key="2">
    <source>
        <dbReference type="Proteomes" id="UP000806285"/>
    </source>
</evidence>
<dbReference type="Proteomes" id="UP000806285">
    <property type="component" value="Unassembled WGS sequence"/>
</dbReference>
<reference evidence="1 2" key="1">
    <citation type="submission" date="2020-10" db="EMBL/GenBank/DDBJ databases">
        <title>Ramlibacter sp. HM2 16S ribosomal RNA gene Genome sequencing and assembly.</title>
        <authorList>
            <person name="Kang M."/>
        </authorList>
    </citation>
    <scope>NUCLEOTIDE SEQUENCE [LARGE SCALE GENOMIC DNA]</scope>
    <source>
        <strain evidence="1 2">HM2</strain>
    </source>
</reference>
<dbReference type="InterPro" id="IPR018531">
    <property type="entry name" value="DUF1993"/>
</dbReference>
<gene>
    <name evidence="1" type="ORF">IM787_11135</name>
</gene>
<dbReference type="EMBL" id="JADDIV010000003">
    <property type="protein sequence ID" value="MBE7368121.1"/>
    <property type="molecule type" value="Genomic_DNA"/>
</dbReference>
<evidence type="ECO:0000313" key="1">
    <source>
        <dbReference type="EMBL" id="MBE7368121.1"/>
    </source>
</evidence>
<proteinExistence type="predicted"/>
<protein>
    <submittedName>
        <fullName evidence="1">DUF1993 domain-containing protein</fullName>
    </submittedName>
</protein>
<dbReference type="InterPro" id="IPR034660">
    <property type="entry name" value="DinB/YfiT-like"/>
</dbReference>
<sequence>MAMSMYAASVPVFQHMLRNLQHFLDKGEANAQARKFESAVLTTARLAPDMLPFTRQVLIACDAAKLCVARVSGVEAPKFEDNEQTFAELKARIQKTLDYLGSVPASALDGTEDKEITFPVGRDKTRTMTSQAYLTTWALPNFFFHVTTAYAILRHNGVDLGKSDYLAGAQR</sequence>
<dbReference type="RefSeq" id="WP_193676733.1">
    <property type="nucleotide sequence ID" value="NZ_JADDIV010000003.1"/>
</dbReference>
<dbReference type="Pfam" id="PF09351">
    <property type="entry name" value="DUF1993"/>
    <property type="match status" value="1"/>
</dbReference>
<organism evidence="1 2">
    <name type="scientific">Ramlibacter pallidus</name>
    <dbReference type="NCBI Taxonomy" id="2780087"/>
    <lineage>
        <taxon>Bacteria</taxon>
        <taxon>Pseudomonadati</taxon>
        <taxon>Pseudomonadota</taxon>
        <taxon>Betaproteobacteria</taxon>
        <taxon>Burkholderiales</taxon>
        <taxon>Comamonadaceae</taxon>
        <taxon>Ramlibacter</taxon>
    </lineage>
</organism>
<accession>A0ABR9S3N6</accession>
<comment type="caution">
    <text evidence="1">The sequence shown here is derived from an EMBL/GenBank/DDBJ whole genome shotgun (WGS) entry which is preliminary data.</text>
</comment>
<name>A0ABR9S3N6_9BURK</name>
<dbReference type="PANTHER" id="PTHR36922:SF1">
    <property type="entry name" value="DUF1993 DOMAIN-CONTAINING PROTEIN"/>
    <property type="match status" value="1"/>
</dbReference>
<dbReference type="Gene3D" id="1.20.120.450">
    <property type="entry name" value="dinb family like domain"/>
    <property type="match status" value="1"/>
</dbReference>
<dbReference type="SUPFAM" id="SSF109854">
    <property type="entry name" value="DinB/YfiT-like putative metalloenzymes"/>
    <property type="match status" value="1"/>
</dbReference>